<dbReference type="PANTHER" id="PTHR43077">
    <property type="entry name" value="TRANSPORT PERMEASE YVFS-RELATED"/>
    <property type="match status" value="1"/>
</dbReference>
<dbReference type="PANTHER" id="PTHR43077:SF5">
    <property type="entry name" value="PHAGE INFECTION PROTEIN"/>
    <property type="match status" value="1"/>
</dbReference>
<dbReference type="GO" id="GO:0140359">
    <property type="term" value="F:ABC-type transporter activity"/>
    <property type="evidence" value="ECO:0007669"/>
    <property type="project" value="InterPro"/>
</dbReference>
<evidence type="ECO:0000259" key="6">
    <source>
        <dbReference type="Pfam" id="PF12698"/>
    </source>
</evidence>
<evidence type="ECO:0000313" key="7">
    <source>
        <dbReference type="EMBL" id="RUR00950.1"/>
    </source>
</evidence>
<reference evidence="7 8" key="1">
    <citation type="submission" date="2018-12" db="EMBL/GenBank/DDBJ databases">
        <authorList>
            <person name="Li F."/>
        </authorList>
    </citation>
    <scope>NUCLEOTIDE SEQUENCE [LARGE SCALE GENOMIC DNA]</scope>
    <source>
        <strain evidence="7 8">EGI 6500705</strain>
    </source>
</reference>
<dbReference type="InterPro" id="IPR017500">
    <property type="entry name" value="Phage_infect_YhgE_N"/>
</dbReference>
<evidence type="ECO:0000313" key="8">
    <source>
        <dbReference type="Proteomes" id="UP000274909"/>
    </source>
</evidence>
<feature type="domain" description="ABC-2 type transporter transmembrane" evidence="6">
    <location>
        <begin position="563"/>
        <end position="760"/>
    </location>
</feature>
<feature type="transmembrane region" description="Helical" evidence="5">
    <location>
        <begin position="690"/>
        <end position="709"/>
    </location>
</feature>
<dbReference type="NCBIfam" id="TIGR03062">
    <property type="entry name" value="pip_yhgE_Cterm"/>
    <property type="match status" value="1"/>
</dbReference>
<feature type="transmembrane region" description="Helical" evidence="5">
    <location>
        <begin position="735"/>
        <end position="760"/>
    </location>
</feature>
<dbReference type="Proteomes" id="UP000274909">
    <property type="component" value="Unassembled WGS sequence"/>
</dbReference>
<keyword evidence="2 5" id="KW-0812">Transmembrane</keyword>
<proteinExistence type="predicted"/>
<evidence type="ECO:0000256" key="5">
    <source>
        <dbReference type="SAM" id="Phobius"/>
    </source>
</evidence>
<dbReference type="Gene3D" id="3.40.1710.10">
    <property type="entry name" value="abc type-2 transporter like domain"/>
    <property type="match status" value="1"/>
</dbReference>
<dbReference type="NCBIfam" id="TIGR03061">
    <property type="entry name" value="pip_yhgE_Nterm"/>
    <property type="match status" value="1"/>
</dbReference>
<comment type="subcellular location">
    <subcellularLocation>
        <location evidence="1">Membrane</location>
        <topology evidence="1">Multi-pass membrane protein</topology>
    </subcellularLocation>
</comment>
<comment type="caution">
    <text evidence="7">The sequence shown here is derived from an EMBL/GenBank/DDBJ whole genome shotgun (WGS) entry which is preliminary data.</text>
</comment>
<dbReference type="InterPro" id="IPR023908">
    <property type="entry name" value="xxxLxxG_rpt"/>
</dbReference>
<feature type="transmembrane region" description="Helical" evidence="5">
    <location>
        <begin position="660"/>
        <end position="683"/>
    </location>
</feature>
<keyword evidence="8" id="KW-1185">Reference proteome</keyword>
<dbReference type="InterPro" id="IPR013525">
    <property type="entry name" value="ABC2_TM"/>
</dbReference>
<keyword evidence="4 5" id="KW-0472">Membrane</keyword>
<protein>
    <submittedName>
        <fullName evidence="7">YhgE/Pip domain-containing protein</fullName>
    </submittedName>
</protein>
<dbReference type="InterPro" id="IPR011049">
    <property type="entry name" value="Serralysin-like_metalloprot_C"/>
</dbReference>
<evidence type="ECO:0000256" key="2">
    <source>
        <dbReference type="ARBA" id="ARBA00022692"/>
    </source>
</evidence>
<dbReference type="NCBIfam" id="TIGR03057">
    <property type="entry name" value="xxxLxxG_by_4"/>
    <property type="match status" value="3"/>
</dbReference>
<sequence>MSTPARPSLRSRLLPSPRLAVVLFAIALIPLIYAGLLIWSNEDPTHNLDSVPAAIVNEDTGAEKPAAAGDDGGSTEATEVDLGEDLEDELLSNHESTNFDWSDMSADEAADRLASGDILAVLTIPKNFSSAAVSAGNDDPLTAESATLSIETNDGANVIIGSVAKSVGTAVTESVASEVSAEYLDNVYVGFSTIHDKIADASDGAEEIASGSSTATDGADDLVVGLGDLRSGAVDLSSGASTLASGAHAADDGAQKVDAGLTELQSQLAAVPDSAAQLDAGTDRVASGAHDVSTGATALANGSSALATGADTVATGASSLSEGTDAALSGAQSLQQGASALAAGTAPLAAGAGEVSDGLDALLANYAALTDAQRLAAITQLSAGAGQVSDGAAAADDGAQQVSDGADALVGSADDGTGLSALSTGATTLAEGASTLSGKSSELASGATTLAAGAASVDGGAATVAAGVDTLTAKLGELVSGVDRLAAGAGSLAEGTARVASGADSLASGGSTLASGATTAADGARSLDDGLVKLRDGSTELSDGLSSGLDDIPSYTDSEASHLSDVASTPVELDAVRANEVPAYGYGLAPYFMALALWVGALAFYLMMKPLSERLVLSRRPAWMVALGSYLPGLVMALVQSALMVTIVHLALGIDASDLGGLFAIAALTSLTFVAINQALVSLLGAPGRFLGLMLVVLQLSSAGGTYPVQTASPFFQTIHGWFPLTYAVEAFRSLIAGGSIGITHGIGVMGAWLLGALLVTTVAAARARRTADVDPAIAARPAMA</sequence>
<name>A0A3S0VG64_9MICO</name>
<dbReference type="GO" id="GO:0016020">
    <property type="term" value="C:membrane"/>
    <property type="evidence" value="ECO:0007669"/>
    <property type="project" value="UniProtKB-SubCell"/>
</dbReference>
<feature type="transmembrane region" description="Helical" evidence="5">
    <location>
        <begin position="629"/>
        <end position="654"/>
    </location>
</feature>
<keyword evidence="3 5" id="KW-1133">Transmembrane helix</keyword>
<dbReference type="AlphaFoldDB" id="A0A3S0VG64"/>
<dbReference type="SUPFAM" id="SSF101967">
    <property type="entry name" value="Adhesin YadA, collagen-binding domain"/>
    <property type="match status" value="1"/>
</dbReference>
<organism evidence="7 8">
    <name type="scientific">Labedella endophytica</name>
    <dbReference type="NCBI Taxonomy" id="1523160"/>
    <lineage>
        <taxon>Bacteria</taxon>
        <taxon>Bacillati</taxon>
        <taxon>Actinomycetota</taxon>
        <taxon>Actinomycetes</taxon>
        <taxon>Micrococcales</taxon>
        <taxon>Microbacteriaceae</taxon>
        <taxon>Labedella</taxon>
    </lineage>
</organism>
<dbReference type="Pfam" id="PF12698">
    <property type="entry name" value="ABC2_membrane_3"/>
    <property type="match status" value="1"/>
</dbReference>
<dbReference type="RefSeq" id="WP_127047926.1">
    <property type="nucleotide sequence ID" value="NZ_RZGZ01000002.1"/>
</dbReference>
<dbReference type="Gene3D" id="1.10.287.950">
    <property type="entry name" value="Methyl-accepting chemotaxis protein"/>
    <property type="match status" value="1"/>
</dbReference>
<dbReference type="EMBL" id="RZGZ01000002">
    <property type="protein sequence ID" value="RUR00950.1"/>
    <property type="molecule type" value="Genomic_DNA"/>
</dbReference>
<accession>A0A3S0VG64</accession>
<dbReference type="InterPro" id="IPR017501">
    <property type="entry name" value="Phage_infect_YhgE_C"/>
</dbReference>
<dbReference type="OrthoDB" id="9811483at2"/>
<evidence type="ECO:0000256" key="3">
    <source>
        <dbReference type="ARBA" id="ARBA00022989"/>
    </source>
</evidence>
<gene>
    <name evidence="7" type="ORF">ELQ94_05260</name>
</gene>
<feature type="transmembrane region" description="Helical" evidence="5">
    <location>
        <begin position="20"/>
        <end position="39"/>
    </location>
</feature>
<evidence type="ECO:0000256" key="1">
    <source>
        <dbReference type="ARBA" id="ARBA00004141"/>
    </source>
</evidence>
<feature type="transmembrane region" description="Helical" evidence="5">
    <location>
        <begin position="588"/>
        <end position="608"/>
    </location>
</feature>
<evidence type="ECO:0000256" key="4">
    <source>
        <dbReference type="ARBA" id="ARBA00023136"/>
    </source>
</evidence>
<dbReference type="InterPro" id="IPR051328">
    <property type="entry name" value="T7SS_ABC-Transporter"/>
</dbReference>